<evidence type="ECO:0000313" key="2">
    <source>
        <dbReference type="EMBL" id="KAL2542353.1"/>
    </source>
</evidence>
<dbReference type="AlphaFoldDB" id="A0ABD1VY65"/>
<feature type="compositionally biased region" description="Polar residues" evidence="1">
    <location>
        <begin position="25"/>
        <end position="38"/>
    </location>
</feature>
<evidence type="ECO:0000256" key="1">
    <source>
        <dbReference type="SAM" id="MobiDB-lite"/>
    </source>
</evidence>
<sequence>MEQLMDRLGIENHVEFKERGKGIQPESNHTPTQFCNAESNREHRRELSTESNLWEHRQLRRLEMLVFVGENPDSWIYHAERYFNVNLLTDPERLEATALCFDGEALAWY</sequence>
<comment type="caution">
    <text evidence="2">The sequence shown here is derived from an EMBL/GenBank/DDBJ whole genome shotgun (WGS) entry which is preliminary data.</text>
</comment>
<organism evidence="2 3">
    <name type="scientific">Abeliophyllum distichum</name>
    <dbReference type="NCBI Taxonomy" id="126358"/>
    <lineage>
        <taxon>Eukaryota</taxon>
        <taxon>Viridiplantae</taxon>
        <taxon>Streptophyta</taxon>
        <taxon>Embryophyta</taxon>
        <taxon>Tracheophyta</taxon>
        <taxon>Spermatophyta</taxon>
        <taxon>Magnoliopsida</taxon>
        <taxon>eudicotyledons</taxon>
        <taxon>Gunneridae</taxon>
        <taxon>Pentapetalae</taxon>
        <taxon>asterids</taxon>
        <taxon>lamiids</taxon>
        <taxon>Lamiales</taxon>
        <taxon>Oleaceae</taxon>
        <taxon>Forsythieae</taxon>
        <taxon>Abeliophyllum</taxon>
    </lineage>
</organism>
<gene>
    <name evidence="2" type="ORF">Adt_03331</name>
</gene>
<dbReference type="EMBL" id="JBFOLK010000001">
    <property type="protein sequence ID" value="KAL2542353.1"/>
    <property type="molecule type" value="Genomic_DNA"/>
</dbReference>
<protein>
    <submittedName>
        <fullName evidence="2">Transposon Tf2-1 polyprotein</fullName>
    </submittedName>
</protein>
<keyword evidence="3" id="KW-1185">Reference proteome</keyword>
<reference evidence="3" key="1">
    <citation type="submission" date="2024-07" db="EMBL/GenBank/DDBJ databases">
        <title>Two chromosome-level genome assemblies of Korean endemic species Abeliophyllum distichum and Forsythia ovata (Oleaceae).</title>
        <authorList>
            <person name="Jang H."/>
        </authorList>
    </citation>
    <scope>NUCLEOTIDE SEQUENCE [LARGE SCALE GENOMIC DNA]</scope>
</reference>
<evidence type="ECO:0000313" key="3">
    <source>
        <dbReference type="Proteomes" id="UP001604336"/>
    </source>
</evidence>
<feature type="region of interest" description="Disordered" evidence="1">
    <location>
        <begin position="17"/>
        <end position="43"/>
    </location>
</feature>
<proteinExistence type="predicted"/>
<accession>A0ABD1VY65</accession>
<dbReference type="Proteomes" id="UP001604336">
    <property type="component" value="Unassembled WGS sequence"/>
</dbReference>
<name>A0ABD1VY65_9LAMI</name>